<proteinExistence type="predicted"/>
<evidence type="ECO:0000256" key="1">
    <source>
        <dbReference type="SAM" id="MobiDB-lite"/>
    </source>
</evidence>
<feature type="compositionally biased region" description="Polar residues" evidence="1">
    <location>
        <begin position="324"/>
        <end position="337"/>
    </location>
</feature>
<dbReference type="InterPro" id="IPR029044">
    <property type="entry name" value="Nucleotide-diphossugar_trans"/>
</dbReference>
<dbReference type="GeneID" id="63806391"/>
<feature type="compositionally biased region" description="Basic and acidic residues" evidence="1">
    <location>
        <begin position="339"/>
        <end position="357"/>
    </location>
</feature>
<dbReference type="RefSeq" id="XP_040743599.1">
    <property type="nucleotide sequence ID" value="XM_040889743.1"/>
</dbReference>
<reference evidence="2 3" key="1">
    <citation type="submission" date="2016-07" db="EMBL/GenBank/DDBJ databases">
        <title>Pervasive Adenine N6-methylation of Active Genes in Fungi.</title>
        <authorList>
            <consortium name="DOE Joint Genome Institute"/>
            <person name="Mondo S.J."/>
            <person name="Dannebaum R.O."/>
            <person name="Kuo R.C."/>
            <person name="Labutti K."/>
            <person name="Haridas S."/>
            <person name="Kuo A."/>
            <person name="Salamov A."/>
            <person name="Ahrendt S.R."/>
            <person name="Lipzen A."/>
            <person name="Sullivan W."/>
            <person name="Andreopoulos W.B."/>
            <person name="Clum A."/>
            <person name="Lindquist E."/>
            <person name="Daum C."/>
            <person name="Ramamoorthy G.K."/>
            <person name="Gryganskyi A."/>
            <person name="Culley D."/>
            <person name="Magnuson J.K."/>
            <person name="James T.Y."/>
            <person name="O'Malley M.A."/>
            <person name="Stajich J.E."/>
            <person name="Spatafora J.W."/>
            <person name="Visel A."/>
            <person name="Grigoriev I.V."/>
        </authorList>
    </citation>
    <scope>NUCLEOTIDE SEQUENCE [LARGE SCALE GENOMIC DNA]</scope>
    <source>
        <strain evidence="2 3">ATCC 12442</strain>
    </source>
</reference>
<comment type="caution">
    <text evidence="2">The sequence shown here is derived from an EMBL/GenBank/DDBJ whole genome shotgun (WGS) entry which is preliminary data.</text>
</comment>
<feature type="compositionally biased region" description="Polar residues" evidence="1">
    <location>
        <begin position="376"/>
        <end position="385"/>
    </location>
</feature>
<organism evidence="2 3">
    <name type="scientific">Linderina pennispora</name>
    <dbReference type="NCBI Taxonomy" id="61395"/>
    <lineage>
        <taxon>Eukaryota</taxon>
        <taxon>Fungi</taxon>
        <taxon>Fungi incertae sedis</taxon>
        <taxon>Zoopagomycota</taxon>
        <taxon>Kickxellomycotina</taxon>
        <taxon>Kickxellomycetes</taxon>
        <taxon>Kickxellales</taxon>
        <taxon>Kickxellaceae</taxon>
        <taxon>Linderina</taxon>
    </lineage>
</organism>
<dbReference type="Gene3D" id="3.90.550.10">
    <property type="entry name" value="Spore Coat Polysaccharide Biosynthesis Protein SpsA, Chain A"/>
    <property type="match status" value="1"/>
</dbReference>
<protein>
    <submittedName>
        <fullName evidence="2">Nucleotide-diphospho-sugar transferase</fullName>
    </submittedName>
</protein>
<dbReference type="EMBL" id="MCFD01000006">
    <property type="protein sequence ID" value="ORX69961.1"/>
    <property type="molecule type" value="Genomic_DNA"/>
</dbReference>
<gene>
    <name evidence="2" type="ORF">DL89DRAFT_283587</name>
</gene>
<keyword evidence="2" id="KW-0808">Transferase</keyword>
<dbReference type="OrthoDB" id="2014201at2759"/>
<dbReference type="GO" id="GO:0016757">
    <property type="term" value="F:glycosyltransferase activity"/>
    <property type="evidence" value="ECO:0007669"/>
    <property type="project" value="InterPro"/>
</dbReference>
<dbReference type="Proteomes" id="UP000193922">
    <property type="component" value="Unassembled WGS sequence"/>
</dbReference>
<sequence>MSAFATLLTTDSYLQGALVLAASLRATSTKHAIICLVADGQLSKSTLDRLAGAFDQVVPVPLLDTQDKRSLALLGRPDLGSTVTKLGVWGLTSYERIAFLDADTLVLQSIDELLDGPKEEEYRPNGGMRNQGLLAAAPDLGWPDCFNSGVFVAKPAEQTHKGLLDMLITQGSFDGNVLTCIIWRCATPSPKAMNIHPLPNEDAGGDQGLLNAYFADWSRADPTRRLPFAFNTTSTSFYTYAPAFRRFSDDVRVVHFIGPNKPWTWLRAANGSIDAGSATDNTELVEKWWSVHDQYVAEWSPEREAYDKWQAFSAEGYHQDISSEQTVDLSSSTSTGSHHMLDNAWKRNDRPPADIRVDASSTEWGRARPQGARATTGWQPSPINT</sequence>
<dbReference type="CDD" id="cd02537">
    <property type="entry name" value="GT8_Glycogenin"/>
    <property type="match status" value="1"/>
</dbReference>
<evidence type="ECO:0000313" key="3">
    <source>
        <dbReference type="Proteomes" id="UP000193922"/>
    </source>
</evidence>
<name>A0A1Y1W8V5_9FUNG</name>
<dbReference type="STRING" id="61395.A0A1Y1W8V5"/>
<dbReference type="InterPro" id="IPR050587">
    <property type="entry name" value="GNT1/Glycosyltrans_8"/>
</dbReference>
<accession>A0A1Y1W8V5</accession>
<dbReference type="SUPFAM" id="SSF53448">
    <property type="entry name" value="Nucleotide-diphospho-sugar transferases"/>
    <property type="match status" value="1"/>
</dbReference>
<feature type="region of interest" description="Disordered" evidence="1">
    <location>
        <begin position="324"/>
        <end position="385"/>
    </location>
</feature>
<dbReference type="Pfam" id="PF01501">
    <property type="entry name" value="Glyco_transf_8"/>
    <property type="match status" value="1"/>
</dbReference>
<dbReference type="PANTHER" id="PTHR11183">
    <property type="entry name" value="GLYCOGENIN SUBFAMILY MEMBER"/>
    <property type="match status" value="1"/>
</dbReference>
<dbReference type="AlphaFoldDB" id="A0A1Y1W8V5"/>
<evidence type="ECO:0000313" key="2">
    <source>
        <dbReference type="EMBL" id="ORX69961.1"/>
    </source>
</evidence>
<keyword evidence="3" id="KW-1185">Reference proteome</keyword>
<dbReference type="InterPro" id="IPR002495">
    <property type="entry name" value="Glyco_trans_8"/>
</dbReference>